<evidence type="ECO:0000313" key="2">
    <source>
        <dbReference type="EMBL" id="CCA72903.1"/>
    </source>
</evidence>
<feature type="chain" id="PRO_5003469273" evidence="1">
    <location>
        <begin position="20"/>
        <end position="124"/>
    </location>
</feature>
<accession>G4TNL0</accession>
<evidence type="ECO:0000313" key="3">
    <source>
        <dbReference type="Proteomes" id="UP000007148"/>
    </source>
</evidence>
<dbReference type="AlphaFoldDB" id="G4TNL0"/>
<protein>
    <submittedName>
        <fullName evidence="2">Uncharacterized protein</fullName>
    </submittedName>
</protein>
<keyword evidence="3" id="KW-1185">Reference proteome</keyword>
<sequence length="124" mass="13401">MRIGFFAALFAGSALIASASPVPTPLDAYAMHRTMRDHHQGEADYHLFAAGHHASRAQSNAAKYRAAQRRFVSKSRATGAVLAITSSYTTTMYDKGILISASTNITRARLTFMLHIFLLASVGA</sequence>
<proteinExistence type="predicted"/>
<evidence type="ECO:0000256" key="1">
    <source>
        <dbReference type="SAM" id="SignalP"/>
    </source>
</evidence>
<name>G4TNL0_SERID</name>
<dbReference type="Proteomes" id="UP000007148">
    <property type="component" value="Unassembled WGS sequence"/>
</dbReference>
<organism evidence="2 3">
    <name type="scientific">Serendipita indica (strain DSM 11827)</name>
    <name type="common">Root endophyte fungus</name>
    <name type="synonym">Piriformospora indica</name>
    <dbReference type="NCBI Taxonomy" id="1109443"/>
    <lineage>
        <taxon>Eukaryota</taxon>
        <taxon>Fungi</taxon>
        <taxon>Dikarya</taxon>
        <taxon>Basidiomycota</taxon>
        <taxon>Agaricomycotina</taxon>
        <taxon>Agaricomycetes</taxon>
        <taxon>Sebacinales</taxon>
        <taxon>Serendipitaceae</taxon>
        <taxon>Serendipita</taxon>
    </lineage>
</organism>
<dbReference type="EMBL" id="CAFZ01000190">
    <property type="protein sequence ID" value="CCA72903.1"/>
    <property type="molecule type" value="Genomic_DNA"/>
</dbReference>
<keyword evidence="1" id="KW-0732">Signal</keyword>
<dbReference type="InParanoid" id="G4TNL0"/>
<reference evidence="2 3" key="1">
    <citation type="journal article" date="2011" name="PLoS Pathog.">
        <title>Endophytic Life Strategies Decoded by Genome and Transcriptome Analyses of the Mutualistic Root Symbiont Piriformospora indica.</title>
        <authorList>
            <person name="Zuccaro A."/>
            <person name="Lahrmann U."/>
            <person name="Guldener U."/>
            <person name="Langen G."/>
            <person name="Pfiffi S."/>
            <person name="Biedenkopf D."/>
            <person name="Wong P."/>
            <person name="Samans B."/>
            <person name="Grimm C."/>
            <person name="Basiewicz M."/>
            <person name="Murat C."/>
            <person name="Martin F."/>
            <person name="Kogel K.H."/>
        </authorList>
    </citation>
    <scope>NUCLEOTIDE SEQUENCE [LARGE SCALE GENOMIC DNA]</scope>
    <source>
        <strain evidence="2 3">DSM 11827</strain>
    </source>
</reference>
<gene>
    <name evidence="2" type="ORF">PIIN_06839</name>
</gene>
<comment type="caution">
    <text evidence="2">The sequence shown here is derived from an EMBL/GenBank/DDBJ whole genome shotgun (WGS) entry which is preliminary data.</text>
</comment>
<feature type="signal peptide" evidence="1">
    <location>
        <begin position="1"/>
        <end position="19"/>
    </location>
</feature>
<dbReference type="HOGENOM" id="CLU_2004802_0_0_1"/>